<accession>A0A644SWF8</accession>
<protein>
    <recommendedName>
        <fullName evidence="3">5-bromo-4-chloroindolyl phosphate hydrolysis protein</fullName>
    </recommendedName>
</protein>
<gene>
    <name evidence="2" type="ORF">SDC9_04500</name>
</gene>
<evidence type="ECO:0000313" key="2">
    <source>
        <dbReference type="EMBL" id="MPL58954.1"/>
    </source>
</evidence>
<keyword evidence="1" id="KW-0812">Transmembrane</keyword>
<comment type="caution">
    <text evidence="2">The sequence shown here is derived from an EMBL/GenBank/DDBJ whole genome shotgun (WGS) entry which is preliminary data.</text>
</comment>
<name>A0A644SWF8_9ZZZZ</name>
<evidence type="ECO:0008006" key="3">
    <source>
        <dbReference type="Google" id="ProtNLM"/>
    </source>
</evidence>
<feature type="transmembrane region" description="Helical" evidence="1">
    <location>
        <begin position="39"/>
        <end position="62"/>
    </location>
</feature>
<dbReference type="EMBL" id="VSSQ01000008">
    <property type="protein sequence ID" value="MPL58954.1"/>
    <property type="molecule type" value="Genomic_DNA"/>
</dbReference>
<keyword evidence="1" id="KW-1133">Transmembrane helix</keyword>
<reference evidence="2" key="1">
    <citation type="submission" date="2019-08" db="EMBL/GenBank/DDBJ databases">
        <authorList>
            <person name="Kucharzyk K."/>
            <person name="Murdoch R.W."/>
            <person name="Higgins S."/>
            <person name="Loffler F."/>
        </authorList>
    </citation>
    <scope>NUCLEOTIDE SEQUENCE</scope>
</reference>
<organism evidence="2">
    <name type="scientific">bioreactor metagenome</name>
    <dbReference type="NCBI Taxonomy" id="1076179"/>
    <lineage>
        <taxon>unclassified sequences</taxon>
        <taxon>metagenomes</taxon>
        <taxon>ecological metagenomes</taxon>
    </lineage>
</organism>
<evidence type="ECO:0000256" key="1">
    <source>
        <dbReference type="SAM" id="Phobius"/>
    </source>
</evidence>
<sequence>MDFSGYLRWYFRSTLGAANLLVAGLGFAGGLLLGLSLPGAAAAAAGLGFVVGAGALVGGFGARAAAAARQAQADKVNAERIASTRALRDKLARLRLSPGPVADARQLVLLSSGEYLEACAREKRHDPLAAEALSEAIELLDIHLKEKDEAATERRFGLKDADPFAEGESRIVAALTEKAAVLRERRIQIDGGLAAAGLMAVKEDLR</sequence>
<dbReference type="AlphaFoldDB" id="A0A644SWF8"/>
<feature type="transmembrane region" description="Helical" evidence="1">
    <location>
        <begin position="9"/>
        <end position="33"/>
    </location>
</feature>
<keyword evidence="1" id="KW-0472">Membrane</keyword>
<proteinExistence type="predicted"/>